<dbReference type="Proteomes" id="UP001054945">
    <property type="component" value="Unassembled WGS sequence"/>
</dbReference>
<evidence type="ECO:0000313" key="2">
    <source>
        <dbReference type="Proteomes" id="UP001054945"/>
    </source>
</evidence>
<comment type="caution">
    <text evidence="1">The sequence shown here is derived from an EMBL/GenBank/DDBJ whole genome shotgun (WGS) entry which is preliminary data.</text>
</comment>
<dbReference type="AlphaFoldDB" id="A0AAV4SW91"/>
<accession>A0AAV4SW91</accession>
<evidence type="ECO:0000313" key="1">
    <source>
        <dbReference type="EMBL" id="GIY38400.1"/>
    </source>
</evidence>
<gene>
    <name evidence="1" type="ORF">CEXT_154671</name>
</gene>
<name>A0AAV4SW91_CAEEX</name>
<protein>
    <submittedName>
        <fullName evidence="1">Uncharacterized protein</fullName>
    </submittedName>
</protein>
<organism evidence="1 2">
    <name type="scientific">Caerostris extrusa</name>
    <name type="common">Bark spider</name>
    <name type="synonym">Caerostris bankana</name>
    <dbReference type="NCBI Taxonomy" id="172846"/>
    <lineage>
        <taxon>Eukaryota</taxon>
        <taxon>Metazoa</taxon>
        <taxon>Ecdysozoa</taxon>
        <taxon>Arthropoda</taxon>
        <taxon>Chelicerata</taxon>
        <taxon>Arachnida</taxon>
        <taxon>Araneae</taxon>
        <taxon>Araneomorphae</taxon>
        <taxon>Entelegynae</taxon>
        <taxon>Araneoidea</taxon>
        <taxon>Araneidae</taxon>
        <taxon>Caerostris</taxon>
    </lineage>
</organism>
<dbReference type="EMBL" id="BPLR01010298">
    <property type="protein sequence ID" value="GIY38400.1"/>
    <property type="molecule type" value="Genomic_DNA"/>
</dbReference>
<proteinExistence type="predicted"/>
<reference evidence="1 2" key="1">
    <citation type="submission" date="2021-06" db="EMBL/GenBank/DDBJ databases">
        <title>Caerostris extrusa draft genome.</title>
        <authorList>
            <person name="Kono N."/>
            <person name="Arakawa K."/>
        </authorList>
    </citation>
    <scope>NUCLEOTIDE SEQUENCE [LARGE SCALE GENOMIC DNA]</scope>
</reference>
<sequence>MSRSMGHPIISRRHFGLLVFDVLRMSAQPLFESTAMETMCQYRAIQRLNCCNDAIYFADAVLWEDEGKSPFDDLPSSLDKRSSVWLGDAGPRKDSSAIKPIKFPADRIGSRKCFLPRMSLRFAGRVRRFSFYLPLVSVFCVRYVCFCLWNSSSCIKLPGTLFGLAYRNHCLRIFSKDVRENGVVVGYEKFANPFPSTIDTRQLILLPASQASKIPLDEFPRLTIAVLFGLAMPGPRKDSSAIKPIKFPADRIGSRKCFLPAMPLRFAGDIRRFSFFIFHWCPFSAEDMFASTRGIHPFV</sequence>
<keyword evidence="2" id="KW-1185">Reference proteome</keyword>